<protein>
    <submittedName>
        <fullName evidence="2">Substrate-binding domain-containing protein</fullName>
    </submittedName>
</protein>
<evidence type="ECO:0000313" key="2">
    <source>
        <dbReference type="EMBL" id="MFC7141484.1"/>
    </source>
</evidence>
<dbReference type="Gene3D" id="3.40.190.10">
    <property type="entry name" value="Periplasmic binding protein-like II"/>
    <property type="match status" value="1"/>
</dbReference>
<gene>
    <name evidence="2" type="ORF">ACFQMA_16795</name>
</gene>
<dbReference type="GeneID" id="78821797"/>
<feature type="region of interest" description="Disordered" evidence="1">
    <location>
        <begin position="30"/>
        <end position="82"/>
    </location>
</feature>
<dbReference type="Pfam" id="PF01547">
    <property type="entry name" value="SBP_bac_1"/>
    <property type="match status" value="1"/>
</dbReference>
<evidence type="ECO:0000256" key="1">
    <source>
        <dbReference type="SAM" id="MobiDB-lite"/>
    </source>
</evidence>
<dbReference type="PROSITE" id="PS51318">
    <property type="entry name" value="TAT"/>
    <property type="match status" value="1"/>
</dbReference>
<evidence type="ECO:0000313" key="3">
    <source>
        <dbReference type="Proteomes" id="UP001596432"/>
    </source>
</evidence>
<dbReference type="RefSeq" id="WP_274322564.1">
    <property type="nucleotide sequence ID" value="NZ_CP118158.1"/>
</dbReference>
<reference evidence="2 3" key="1">
    <citation type="journal article" date="2019" name="Int. J. Syst. Evol. Microbiol.">
        <title>The Global Catalogue of Microorganisms (GCM) 10K type strain sequencing project: providing services to taxonomists for standard genome sequencing and annotation.</title>
        <authorList>
            <consortium name="The Broad Institute Genomics Platform"/>
            <consortium name="The Broad Institute Genome Sequencing Center for Infectious Disease"/>
            <person name="Wu L."/>
            <person name="Ma J."/>
        </authorList>
    </citation>
    <scope>NUCLEOTIDE SEQUENCE [LARGE SCALE GENOMIC DNA]</scope>
    <source>
        <strain evidence="2 3">XZYJT29</strain>
    </source>
</reference>
<keyword evidence="3" id="KW-1185">Reference proteome</keyword>
<dbReference type="AlphaFoldDB" id="A0ABD5Y6Z6"/>
<dbReference type="Proteomes" id="UP001596432">
    <property type="component" value="Unassembled WGS sequence"/>
</dbReference>
<comment type="caution">
    <text evidence="2">The sequence shown here is derived from an EMBL/GenBank/DDBJ whole genome shotgun (WGS) entry which is preliminary data.</text>
</comment>
<proteinExistence type="predicted"/>
<organism evidence="2 3">
    <name type="scientific">Halosimplex aquaticum</name>
    <dbReference type="NCBI Taxonomy" id="3026162"/>
    <lineage>
        <taxon>Archaea</taxon>
        <taxon>Methanobacteriati</taxon>
        <taxon>Methanobacteriota</taxon>
        <taxon>Stenosarchaea group</taxon>
        <taxon>Halobacteria</taxon>
        <taxon>Halobacteriales</taxon>
        <taxon>Haloarculaceae</taxon>
        <taxon>Halosimplex</taxon>
    </lineage>
</organism>
<accession>A0ABD5Y6Z6</accession>
<dbReference type="EMBL" id="JBHTAS010000001">
    <property type="protein sequence ID" value="MFC7141484.1"/>
    <property type="molecule type" value="Genomic_DNA"/>
</dbReference>
<dbReference type="InterPro" id="IPR006311">
    <property type="entry name" value="TAT_signal"/>
</dbReference>
<sequence length="520" mass="55719">MVDEDNGERDRITRRNVVKSAGALGAVGALGSLAGCTGDGGDGDSTTGGDGGASGDGGDGGDSTEDSGDGGGGDTETDSGSMESVTISFWSGDAAESSETRSWFQESMKNYQNKHTNVTVDLQPISYGDMGSKLTSAVQAGNSPDMAQGGTTALQFYFNDKLADHGTFIEGTDGLPDNWTQSNIDAAQYRGNWWAGGSPRHTYTMLGINANMFREAGVSGPEELETWTGFRRAVKKVQEQFPDAWAYEETGTPGDLETYWGQARTSYTDGTDPWFDGNGDEATLKVGETDRTDGMIKNTIDMANTFSSSKSASRGDENMPQLLLTQRAASYTYAVGNAPKYRSVKSDVSFGWDGDIWQGPIPKLDANYGEEFGIDELAGKEGQHGAHAWGLEQQKQVFSGSDNPQEAWNLLNYTNTSADHLAELYATIYPAAPTYEPLSDTIKSEYGDQLSQPLTAMLNAAQEYGPQYNVTGAAWDLKETSQIRWTDINEPISQAIAGKFGPDKAVSTIVDNVNKTMSGS</sequence>
<dbReference type="InterPro" id="IPR006059">
    <property type="entry name" value="SBP"/>
</dbReference>
<name>A0ABD5Y6Z6_9EURY</name>
<feature type="compositionally biased region" description="Gly residues" evidence="1">
    <location>
        <begin position="46"/>
        <end position="61"/>
    </location>
</feature>
<dbReference type="SUPFAM" id="SSF53850">
    <property type="entry name" value="Periplasmic binding protein-like II"/>
    <property type="match status" value="1"/>
</dbReference>